<name>A0ABR6WUS8_9FIRM</name>
<sequence>MSDKYGLKTRTRISNAVDSELWLKLQTLSKETMIPISKLLDKGIELVLNEYERPVEK</sequence>
<feature type="domain" description="Predicted DNA-binding protein ribbon-helix-helix" evidence="1">
    <location>
        <begin position="9"/>
        <end position="52"/>
    </location>
</feature>
<dbReference type="RefSeq" id="WP_186842270.1">
    <property type="nucleotide sequence ID" value="NZ_WJBC01000009.1"/>
</dbReference>
<organism evidence="2 3">
    <name type="scientific">Acetobacterium fimetarium</name>
    <dbReference type="NCBI Taxonomy" id="52691"/>
    <lineage>
        <taxon>Bacteria</taxon>
        <taxon>Bacillati</taxon>
        <taxon>Bacillota</taxon>
        <taxon>Clostridia</taxon>
        <taxon>Eubacteriales</taxon>
        <taxon>Eubacteriaceae</taxon>
        <taxon>Acetobacterium</taxon>
    </lineage>
</organism>
<comment type="caution">
    <text evidence="2">The sequence shown here is derived from an EMBL/GenBank/DDBJ whole genome shotgun (WGS) entry which is preliminary data.</text>
</comment>
<dbReference type="EMBL" id="WJBC01000009">
    <property type="protein sequence ID" value="MBC3804379.1"/>
    <property type="molecule type" value="Genomic_DNA"/>
</dbReference>
<dbReference type="InterPro" id="IPR038733">
    <property type="entry name" value="Predicted_DNA_bind_prot_RHH"/>
</dbReference>
<keyword evidence="3" id="KW-1185">Reference proteome</keyword>
<proteinExistence type="predicted"/>
<evidence type="ECO:0000313" key="3">
    <source>
        <dbReference type="Proteomes" id="UP000603234"/>
    </source>
</evidence>
<evidence type="ECO:0000259" key="1">
    <source>
        <dbReference type="Pfam" id="PF12651"/>
    </source>
</evidence>
<evidence type="ECO:0000313" key="2">
    <source>
        <dbReference type="EMBL" id="MBC3804379.1"/>
    </source>
</evidence>
<dbReference type="Proteomes" id="UP000603234">
    <property type="component" value="Unassembled WGS sequence"/>
</dbReference>
<dbReference type="Pfam" id="PF12651">
    <property type="entry name" value="RHH_3"/>
    <property type="match status" value="1"/>
</dbReference>
<accession>A0ABR6WUS8</accession>
<protein>
    <submittedName>
        <fullName evidence="2">Ribbon-helix-helix domain-containing protein</fullName>
    </submittedName>
</protein>
<gene>
    <name evidence="2" type="ORF">GH808_08035</name>
</gene>
<reference evidence="2 3" key="1">
    <citation type="journal article" date="2020" name="mSystems">
        <title>Defining Genomic and Predicted Metabolic Features of the Acetobacterium Genus.</title>
        <authorList>
            <person name="Ross D.E."/>
            <person name="Marshall C.W."/>
            <person name="Gulliver D."/>
            <person name="May H.D."/>
            <person name="Norman R.S."/>
        </authorList>
    </citation>
    <scope>NUCLEOTIDE SEQUENCE [LARGE SCALE GENOMIC DNA]</scope>
    <source>
        <strain evidence="2 3">DSM 8238</strain>
    </source>
</reference>